<dbReference type="PROSITE" id="PS00167">
    <property type="entry name" value="TRP_SYNTHASE_ALPHA"/>
    <property type="match status" value="1"/>
</dbReference>
<dbReference type="Pfam" id="PF00290">
    <property type="entry name" value="Trp_syntA"/>
    <property type="match status" value="1"/>
</dbReference>
<dbReference type="HAMAP" id="MF_00131">
    <property type="entry name" value="Trp_synth_alpha"/>
    <property type="match status" value="1"/>
</dbReference>
<protein>
    <recommendedName>
        <fullName evidence="9">Tryptophan synthase alpha chain</fullName>
        <ecNumber evidence="9">4.2.1.20</ecNumber>
    </recommendedName>
</protein>
<dbReference type="GO" id="GO:0005829">
    <property type="term" value="C:cytosol"/>
    <property type="evidence" value="ECO:0007669"/>
    <property type="project" value="TreeGrafter"/>
</dbReference>
<dbReference type="InterPro" id="IPR018204">
    <property type="entry name" value="Trp_synthase_alpha_AS"/>
</dbReference>
<evidence type="ECO:0000256" key="6">
    <source>
        <dbReference type="ARBA" id="ARBA00023141"/>
    </source>
</evidence>
<dbReference type="InterPro" id="IPR013785">
    <property type="entry name" value="Aldolase_TIM"/>
</dbReference>
<dbReference type="FunFam" id="3.20.20.70:FF:000037">
    <property type="entry name" value="Tryptophan synthase alpha chain"/>
    <property type="match status" value="1"/>
</dbReference>
<feature type="active site" description="Proton acceptor" evidence="9">
    <location>
        <position position="54"/>
    </location>
</feature>
<evidence type="ECO:0000256" key="3">
    <source>
        <dbReference type="ARBA" id="ARBA00011270"/>
    </source>
</evidence>
<comment type="pathway">
    <text evidence="2 9">Amino-acid biosynthesis; L-tryptophan biosynthesis; L-tryptophan from chorismate: step 5/5.</text>
</comment>
<dbReference type="AlphaFoldDB" id="A0A6M1SVT6"/>
<comment type="similarity">
    <text evidence="9 10">Belongs to the TrpA family.</text>
</comment>
<comment type="function">
    <text evidence="1 9">The alpha subunit is responsible for the aldol cleavage of indoleglycerol phosphate to indole and glyceraldehyde 3-phosphate.</text>
</comment>
<evidence type="ECO:0000256" key="10">
    <source>
        <dbReference type="RuleBase" id="RU003662"/>
    </source>
</evidence>
<keyword evidence="12" id="KW-1185">Reference proteome</keyword>
<dbReference type="NCBIfam" id="TIGR00262">
    <property type="entry name" value="trpA"/>
    <property type="match status" value="1"/>
</dbReference>
<proteinExistence type="inferred from homology"/>
<evidence type="ECO:0000256" key="8">
    <source>
        <dbReference type="ARBA" id="ARBA00049047"/>
    </source>
</evidence>
<gene>
    <name evidence="9" type="primary">trpA</name>
    <name evidence="11" type="ORF">G3570_06315</name>
</gene>
<dbReference type="RefSeq" id="WP_165140405.1">
    <property type="nucleotide sequence ID" value="NZ_JAALLT010000002.1"/>
</dbReference>
<dbReference type="EMBL" id="JAALLT010000002">
    <property type="protein sequence ID" value="NGP76238.1"/>
    <property type="molecule type" value="Genomic_DNA"/>
</dbReference>
<dbReference type="Proteomes" id="UP000473278">
    <property type="component" value="Unassembled WGS sequence"/>
</dbReference>
<feature type="active site" description="Proton acceptor" evidence="9">
    <location>
        <position position="65"/>
    </location>
</feature>
<keyword evidence="6 9" id="KW-0057">Aromatic amino acid biosynthesis</keyword>
<keyword evidence="5 9" id="KW-0822">Tryptophan biosynthesis</keyword>
<comment type="subunit">
    <text evidence="3 9">Tetramer of two alpha and two beta chains.</text>
</comment>
<dbReference type="InterPro" id="IPR011060">
    <property type="entry name" value="RibuloseP-bd_barrel"/>
</dbReference>
<dbReference type="CDD" id="cd04724">
    <property type="entry name" value="Tryptophan_synthase_alpha"/>
    <property type="match status" value="1"/>
</dbReference>
<accession>A0A6M1SVT6</accession>
<dbReference type="SUPFAM" id="SSF51366">
    <property type="entry name" value="Ribulose-phoshate binding barrel"/>
    <property type="match status" value="1"/>
</dbReference>
<dbReference type="Gene3D" id="3.20.20.70">
    <property type="entry name" value="Aldolase class I"/>
    <property type="match status" value="1"/>
</dbReference>
<comment type="caution">
    <text evidence="11">The sequence shown here is derived from an EMBL/GenBank/DDBJ whole genome shotgun (WGS) entry which is preliminary data.</text>
</comment>
<comment type="catalytic activity">
    <reaction evidence="8 9">
        <text>(1S,2R)-1-C-(indol-3-yl)glycerol 3-phosphate + L-serine = D-glyceraldehyde 3-phosphate + L-tryptophan + H2O</text>
        <dbReference type="Rhea" id="RHEA:10532"/>
        <dbReference type="ChEBI" id="CHEBI:15377"/>
        <dbReference type="ChEBI" id="CHEBI:33384"/>
        <dbReference type="ChEBI" id="CHEBI:57912"/>
        <dbReference type="ChEBI" id="CHEBI:58866"/>
        <dbReference type="ChEBI" id="CHEBI:59776"/>
        <dbReference type="EC" id="4.2.1.20"/>
    </reaction>
</comment>
<dbReference type="PANTHER" id="PTHR43406:SF1">
    <property type="entry name" value="TRYPTOPHAN SYNTHASE ALPHA CHAIN, CHLOROPLASTIC"/>
    <property type="match status" value="1"/>
</dbReference>
<organism evidence="11 12">
    <name type="scientific">Halalkalibaculum roseum</name>
    <dbReference type="NCBI Taxonomy" id="2709311"/>
    <lineage>
        <taxon>Bacteria</taxon>
        <taxon>Pseudomonadati</taxon>
        <taxon>Balneolota</taxon>
        <taxon>Balneolia</taxon>
        <taxon>Balneolales</taxon>
        <taxon>Balneolaceae</taxon>
        <taxon>Halalkalibaculum</taxon>
    </lineage>
</organism>
<keyword evidence="4 9" id="KW-0028">Amino-acid biosynthesis</keyword>
<reference evidence="11 12" key="1">
    <citation type="submission" date="2020-02" db="EMBL/GenBank/DDBJ databases">
        <title>Balneolaceae bacterium YR4-1, complete genome.</title>
        <authorList>
            <person name="Li Y."/>
            <person name="Wu S."/>
        </authorList>
    </citation>
    <scope>NUCLEOTIDE SEQUENCE [LARGE SCALE GENOMIC DNA]</scope>
    <source>
        <strain evidence="11 12">YR4-1</strain>
    </source>
</reference>
<sequence length="272" mass="30275">MIKEKSAHRITQLFRKKNEDSKIMSLFLTAGYPDLESTVDLILGFEQNGTDMIELGMPFSDPLADGPTIQYSSNKAIESGITMDGIFEMVRGVRKQSEIPIILMGYVNPVMRYGVEDFCKEASDAGVDGLIIPDLPVEESGILEEKADHYELPIIYLVAPNTSDERMRLIDEKSEGFVYCVSVTGVTGARDGEEVSKSVARFIERVKQNITKNSTMVGFGIKSHEDAEKIARDMDGFIVGSALIETIRSNYPDEGWMDEVFAFVRGLKYGNN</sequence>
<evidence type="ECO:0000313" key="11">
    <source>
        <dbReference type="EMBL" id="NGP76238.1"/>
    </source>
</evidence>
<evidence type="ECO:0000256" key="7">
    <source>
        <dbReference type="ARBA" id="ARBA00023239"/>
    </source>
</evidence>
<dbReference type="UniPathway" id="UPA00035">
    <property type="reaction ID" value="UER00044"/>
</dbReference>
<dbReference type="PANTHER" id="PTHR43406">
    <property type="entry name" value="TRYPTOPHAN SYNTHASE, ALPHA CHAIN"/>
    <property type="match status" value="1"/>
</dbReference>
<evidence type="ECO:0000256" key="2">
    <source>
        <dbReference type="ARBA" id="ARBA00004733"/>
    </source>
</evidence>
<dbReference type="InterPro" id="IPR002028">
    <property type="entry name" value="Trp_synthase_suA"/>
</dbReference>
<dbReference type="EC" id="4.2.1.20" evidence="9"/>
<evidence type="ECO:0000256" key="5">
    <source>
        <dbReference type="ARBA" id="ARBA00022822"/>
    </source>
</evidence>
<evidence type="ECO:0000313" key="12">
    <source>
        <dbReference type="Proteomes" id="UP000473278"/>
    </source>
</evidence>
<keyword evidence="7 9" id="KW-0456">Lyase</keyword>
<evidence type="ECO:0000256" key="4">
    <source>
        <dbReference type="ARBA" id="ARBA00022605"/>
    </source>
</evidence>
<evidence type="ECO:0000256" key="9">
    <source>
        <dbReference type="HAMAP-Rule" id="MF_00131"/>
    </source>
</evidence>
<evidence type="ECO:0000256" key="1">
    <source>
        <dbReference type="ARBA" id="ARBA00003365"/>
    </source>
</evidence>
<dbReference type="GO" id="GO:0004834">
    <property type="term" value="F:tryptophan synthase activity"/>
    <property type="evidence" value="ECO:0007669"/>
    <property type="project" value="UniProtKB-UniRule"/>
</dbReference>
<name>A0A6M1SVT6_9BACT</name>